<dbReference type="OrthoDB" id="22038at2"/>
<dbReference type="Pfam" id="PF20329">
    <property type="entry name" value="DUF6624"/>
    <property type="match status" value="1"/>
</dbReference>
<dbReference type="KEGG" id="sve:SVEN_5717"/>
<sequence>MANERNTIASPRSPNLARELITRAKQSDEHWARLTRLPPSDHQVGVGRHIDHTNAEVLSRALAEHGWPDVPLVGEGGAKAAWKLALRADTRPDLQRLAYRMMHAAVEHGTASKQQWAHLYDRCLLGAGRPQFYGTQYRLGASGPELEPVSEPDDLDARRAAIGLPSASMALHRLRRRLAVAPHFDDDEYVDSLGPPLRDVA</sequence>
<dbReference type="eggNOG" id="COG4403">
    <property type="taxonomic scope" value="Bacteria"/>
</dbReference>
<evidence type="ECO:0000313" key="2">
    <source>
        <dbReference type="Proteomes" id="UP000006854"/>
    </source>
</evidence>
<dbReference type="GeneID" id="51866270"/>
<proteinExistence type="predicted"/>
<dbReference type="HOGENOM" id="CLU_104584_2_1_11"/>
<reference evidence="1 2" key="1">
    <citation type="journal article" date="2011" name="BMC Genomics">
        <title>Genome-wide analysis of the role of GlnR in Streptomyces venezuelae provides new insights into global nitrogen regulation in actinomycetes.</title>
        <authorList>
            <person name="Pullan S.T."/>
            <person name="Bibb M.J."/>
            <person name="Merrick M."/>
        </authorList>
    </citation>
    <scope>NUCLEOTIDE SEQUENCE [LARGE SCALE GENOMIC DNA]</scope>
    <source>
        <strain evidence="2">ATCC 10712 / CBS 650.69 / DSM 40230 / JCM 4526 / NBRC 13096 / PD 04745</strain>
    </source>
</reference>
<dbReference type="STRING" id="953739.SVEN_5717"/>
<dbReference type="EMBL" id="FR845719">
    <property type="protein sequence ID" value="CCA59003.1"/>
    <property type="molecule type" value="Genomic_DNA"/>
</dbReference>
<evidence type="ECO:0000313" key="1">
    <source>
        <dbReference type="EMBL" id="CCA59003.1"/>
    </source>
</evidence>
<dbReference type="PATRIC" id="fig|953739.5.peg.939"/>
<organism evidence="1 2">
    <name type="scientific">Streptomyces venezuelae (strain ATCC 10712 / CBS 650.69 / DSM 40230 / JCM 4526 / NBRC 13096 / PD 04745)</name>
    <dbReference type="NCBI Taxonomy" id="953739"/>
    <lineage>
        <taxon>Bacteria</taxon>
        <taxon>Bacillati</taxon>
        <taxon>Actinomycetota</taxon>
        <taxon>Actinomycetes</taxon>
        <taxon>Kitasatosporales</taxon>
        <taxon>Streptomycetaceae</taxon>
        <taxon>Streptomyces</taxon>
    </lineage>
</organism>
<dbReference type="Proteomes" id="UP000006854">
    <property type="component" value="Chromosome"/>
</dbReference>
<dbReference type="RefSeq" id="WP_015036898.1">
    <property type="nucleotide sequence ID" value="NC_018750.1"/>
</dbReference>
<protein>
    <submittedName>
        <fullName evidence="1">Uncharacterized protein</fullName>
    </submittedName>
</protein>
<dbReference type="AlphaFoldDB" id="F2R9G0"/>
<accession>F2R9G0</accession>
<dbReference type="InterPro" id="IPR046732">
    <property type="entry name" value="DUF6624"/>
</dbReference>
<gene>
    <name evidence="1" type="ordered locus">SVEN_5717</name>
</gene>
<keyword evidence="2" id="KW-1185">Reference proteome</keyword>
<name>F2R9G0_STRVP</name>